<dbReference type="AlphaFoldDB" id="A0A1Z1W9B9"/>
<dbReference type="Proteomes" id="UP000195880">
    <property type="component" value="Chromosome"/>
</dbReference>
<reference evidence="1 2" key="1">
    <citation type="submission" date="2017-05" db="EMBL/GenBank/DDBJ databases">
        <title>Streptomyces alboflavus Genome sequencing and assembly.</title>
        <authorList>
            <person name="Wang Y."/>
            <person name="Du B."/>
            <person name="Ding Y."/>
            <person name="Liu H."/>
            <person name="Hou Q."/>
            <person name="Liu K."/>
            <person name="Wang C."/>
            <person name="Yao L."/>
        </authorList>
    </citation>
    <scope>NUCLEOTIDE SEQUENCE [LARGE SCALE GENOMIC DNA]</scope>
    <source>
        <strain evidence="1 2">MDJK44</strain>
    </source>
</reference>
<evidence type="ECO:0000313" key="1">
    <source>
        <dbReference type="EMBL" id="ARX82997.1"/>
    </source>
</evidence>
<keyword evidence="2" id="KW-1185">Reference proteome</keyword>
<dbReference type="RefSeq" id="WP_087883788.1">
    <property type="nucleotide sequence ID" value="NZ_CP021748.1"/>
</dbReference>
<organism evidence="1 2">
    <name type="scientific">Streptomyces alboflavus</name>
    <dbReference type="NCBI Taxonomy" id="67267"/>
    <lineage>
        <taxon>Bacteria</taxon>
        <taxon>Bacillati</taxon>
        <taxon>Actinomycetota</taxon>
        <taxon>Actinomycetes</taxon>
        <taxon>Kitasatosporales</taxon>
        <taxon>Streptomycetaceae</taxon>
        <taxon>Streptomyces</taxon>
    </lineage>
</organism>
<proteinExistence type="predicted"/>
<protein>
    <submittedName>
        <fullName evidence="1">Uncharacterized protein</fullName>
    </submittedName>
</protein>
<dbReference type="EMBL" id="CP021748">
    <property type="protein sequence ID" value="ARX82997.1"/>
    <property type="molecule type" value="Genomic_DNA"/>
</dbReference>
<name>A0A1Z1W9B9_9ACTN</name>
<dbReference type="OrthoDB" id="4312489at2"/>
<evidence type="ECO:0000313" key="2">
    <source>
        <dbReference type="Proteomes" id="UP000195880"/>
    </source>
</evidence>
<gene>
    <name evidence="1" type="ORF">SMD44_02411</name>
</gene>
<sequence>MTALLGARVVELAEPVRCGDCAGKLQVVDTDGTLGGITGAIIPCVCTDLGNGYKCGCWVYGWPMNDGFTGWVPIPPAEWDWDNIDEQLTFRPCPDHVSCIVTASPEVAA</sequence>
<accession>A0A1Z1W9B9</accession>
<dbReference type="KEGG" id="salf:SMD44_02411"/>